<evidence type="ECO:0000313" key="1">
    <source>
        <dbReference type="EMBL" id="GKH02064.1"/>
    </source>
</evidence>
<protein>
    <submittedName>
        <fullName evidence="1">Uncharacterized protein</fullName>
    </submittedName>
</protein>
<organism evidence="1 3">
    <name type="scientific">Hungatella hathewayi</name>
    <dbReference type="NCBI Taxonomy" id="154046"/>
    <lineage>
        <taxon>Bacteria</taxon>
        <taxon>Bacillati</taxon>
        <taxon>Bacillota</taxon>
        <taxon>Clostridia</taxon>
        <taxon>Lachnospirales</taxon>
        <taxon>Lachnospiraceae</taxon>
        <taxon>Hungatella</taxon>
    </lineage>
</organism>
<gene>
    <name evidence="1" type="ORF">CE91St55_40450</name>
    <name evidence="2" type="ORF">CE91St55_48270</name>
</gene>
<evidence type="ECO:0000313" key="2">
    <source>
        <dbReference type="EMBL" id="GKH02846.1"/>
    </source>
</evidence>
<proteinExistence type="predicted"/>
<dbReference type="AlphaFoldDB" id="A0AA37NDK0"/>
<sequence length="131" mass="15255">MCKVGDIIVVRNYLSQGQTIKRHSFVVLSTEHGEIQGMDFDLVCNVMSSFRSEEQRKRKMGYPGNFEYPADAENIRNGHGRSGYIKAEQFYYFNREKTDFYVLGNVEPELFNVLIEFINQLKDIEVITDNL</sequence>
<dbReference type="Proteomes" id="UP001055091">
    <property type="component" value="Unassembled WGS sequence"/>
</dbReference>
<comment type="caution">
    <text evidence="1">The sequence shown here is derived from an EMBL/GenBank/DDBJ whole genome shotgun (WGS) entry which is preliminary data.</text>
</comment>
<evidence type="ECO:0000313" key="3">
    <source>
        <dbReference type="Proteomes" id="UP001055091"/>
    </source>
</evidence>
<dbReference type="EMBL" id="BQNJ01000002">
    <property type="protein sequence ID" value="GKH02846.1"/>
    <property type="molecule type" value="Genomic_DNA"/>
</dbReference>
<dbReference type="RefSeq" id="WP_118043151.1">
    <property type="nucleotide sequence ID" value="NZ_BQNJ01000001.1"/>
</dbReference>
<accession>A0AA37NDK0</accession>
<reference evidence="1" key="1">
    <citation type="submission" date="2022-01" db="EMBL/GenBank/DDBJ databases">
        <title>Novel bile acid biosynthetic pathways are enriched in the microbiome of centenarians.</title>
        <authorList>
            <person name="Sato Y."/>
            <person name="Atarashi K."/>
            <person name="Plichta R.D."/>
            <person name="Arai Y."/>
            <person name="Sasajima S."/>
            <person name="Kearney M.S."/>
            <person name="Suda W."/>
            <person name="Takeshita K."/>
            <person name="Sasaki T."/>
            <person name="Okamoto S."/>
            <person name="Skelly N.A."/>
            <person name="Okamura Y."/>
            <person name="Vlamakis H."/>
            <person name="Li Y."/>
            <person name="Tanoue T."/>
            <person name="Takei H."/>
            <person name="Nittono H."/>
            <person name="Narushima S."/>
            <person name="Irie J."/>
            <person name="Itoh H."/>
            <person name="Moriya K."/>
            <person name="Sugiura Y."/>
            <person name="Suematsu M."/>
            <person name="Moritoki N."/>
            <person name="Shibata S."/>
            <person name="Littman R.D."/>
            <person name="Fischbach A.M."/>
            <person name="Uwamino Y."/>
            <person name="Inoue T."/>
            <person name="Honda A."/>
            <person name="Hattori M."/>
            <person name="Murai T."/>
            <person name="Xavier J.R."/>
            <person name="Hirose N."/>
            <person name="Honda K."/>
        </authorList>
    </citation>
    <scope>NUCLEOTIDE SEQUENCE</scope>
    <source>
        <strain evidence="1">CE91-St55</strain>
    </source>
</reference>
<dbReference type="GeneID" id="93149036"/>
<name>A0AA37NDK0_9FIRM</name>
<dbReference type="EMBL" id="BQNJ01000001">
    <property type="protein sequence ID" value="GKH02064.1"/>
    <property type="molecule type" value="Genomic_DNA"/>
</dbReference>